<dbReference type="CDD" id="cd01146">
    <property type="entry name" value="FhuD"/>
    <property type="match status" value="1"/>
</dbReference>
<comment type="subcellular location">
    <subcellularLocation>
        <location evidence="1">Cell envelope</location>
    </subcellularLocation>
</comment>
<dbReference type="RefSeq" id="WP_075021702.1">
    <property type="nucleotide sequence ID" value="NZ_FOVH01000006.1"/>
</dbReference>
<dbReference type="AlphaFoldDB" id="A0A1I5HA22"/>
<dbReference type="PROSITE" id="PS50983">
    <property type="entry name" value="FE_B12_PBP"/>
    <property type="match status" value="1"/>
</dbReference>
<reference evidence="7 8" key="1">
    <citation type="submission" date="2016-10" db="EMBL/GenBank/DDBJ databases">
        <authorList>
            <person name="de Groot N.N."/>
        </authorList>
    </citation>
    <scope>NUCLEOTIDE SEQUENCE [LARGE SCALE GENOMIC DNA]</scope>
    <source>
        <strain evidence="7 8">DSM 43067</strain>
    </source>
</reference>
<sequence>MRRTMRRLAVTAALTLSLGMTAACGDDEPAGGSGGSGGASAGAFPVTITHKLGTAKIESAPKRIVALGEVDQDALLALGITPVGMAELTGVQPDGLAPWTAPKLTGAKPKLLKAGEAGFNLEEIAALRPDLILAGGDFYIDKEYEKLSELAPTVAYQTGPAEDAWQAITMQAAKAVGREADGRRLVGAADTRIAAVKTRHPELSGKEFAFTSIFPNGNIGVMKSPEDTSVKLLQQFGMKLPEPIAKLPGEGFAAELSMEKVSALDVDVLISHYNDDPATQKKVEGNKLFASLGVVKRGSYVALDLKSFWPLRTPTVLAVPYVTDQVVPKIAKAAGAAKPA</sequence>
<keyword evidence="4 5" id="KW-0732">Signal</keyword>
<proteinExistence type="inferred from homology"/>
<feature type="signal peptide" evidence="5">
    <location>
        <begin position="1"/>
        <end position="22"/>
    </location>
</feature>
<protein>
    <submittedName>
        <fullName evidence="7">Iron complex transport system substrate-binding protein</fullName>
    </submittedName>
</protein>
<dbReference type="STRING" id="1993.SAMN04489713_106105"/>
<dbReference type="PANTHER" id="PTHR30532">
    <property type="entry name" value="IRON III DICITRATE-BINDING PERIPLASMIC PROTEIN"/>
    <property type="match status" value="1"/>
</dbReference>
<evidence type="ECO:0000256" key="3">
    <source>
        <dbReference type="ARBA" id="ARBA00022448"/>
    </source>
</evidence>
<dbReference type="eggNOG" id="COG0614">
    <property type="taxonomic scope" value="Bacteria"/>
</dbReference>
<dbReference type="GO" id="GO:0030288">
    <property type="term" value="C:outer membrane-bounded periplasmic space"/>
    <property type="evidence" value="ECO:0007669"/>
    <property type="project" value="TreeGrafter"/>
</dbReference>
<evidence type="ECO:0000313" key="8">
    <source>
        <dbReference type="Proteomes" id="UP000183413"/>
    </source>
</evidence>
<dbReference type="EMBL" id="FOVH01000006">
    <property type="protein sequence ID" value="SFO45178.1"/>
    <property type="molecule type" value="Genomic_DNA"/>
</dbReference>
<keyword evidence="8" id="KW-1185">Reference proteome</keyword>
<dbReference type="InterPro" id="IPR051313">
    <property type="entry name" value="Bact_iron-sidero_bind"/>
</dbReference>
<dbReference type="PANTHER" id="PTHR30532:SF24">
    <property type="entry name" value="FERRIC ENTEROBACTIN-BINDING PERIPLASMIC PROTEIN FEPB"/>
    <property type="match status" value="1"/>
</dbReference>
<accession>A0A1I5HA22</accession>
<keyword evidence="3" id="KW-0813">Transport</keyword>
<dbReference type="Proteomes" id="UP000183413">
    <property type="component" value="Unassembled WGS sequence"/>
</dbReference>
<evidence type="ECO:0000256" key="4">
    <source>
        <dbReference type="ARBA" id="ARBA00022729"/>
    </source>
</evidence>
<dbReference type="InterPro" id="IPR002491">
    <property type="entry name" value="ABC_transptr_periplasmic_BD"/>
</dbReference>
<dbReference type="PROSITE" id="PS51257">
    <property type="entry name" value="PROKAR_LIPOPROTEIN"/>
    <property type="match status" value="1"/>
</dbReference>
<dbReference type="InParanoid" id="A0A1I5HA22"/>
<name>A0A1I5HA22_9ACTN</name>
<dbReference type="SUPFAM" id="SSF53807">
    <property type="entry name" value="Helical backbone' metal receptor"/>
    <property type="match status" value="1"/>
</dbReference>
<evidence type="ECO:0000313" key="7">
    <source>
        <dbReference type="EMBL" id="SFO45178.1"/>
    </source>
</evidence>
<gene>
    <name evidence="7" type="ORF">SAMN04489713_106105</name>
</gene>
<comment type="similarity">
    <text evidence="2">Belongs to the bacterial solute-binding protein 8 family.</text>
</comment>
<feature type="chain" id="PRO_5039652611" evidence="5">
    <location>
        <begin position="23"/>
        <end position="340"/>
    </location>
</feature>
<evidence type="ECO:0000259" key="6">
    <source>
        <dbReference type="PROSITE" id="PS50983"/>
    </source>
</evidence>
<evidence type="ECO:0000256" key="2">
    <source>
        <dbReference type="ARBA" id="ARBA00008814"/>
    </source>
</evidence>
<evidence type="ECO:0000256" key="1">
    <source>
        <dbReference type="ARBA" id="ARBA00004196"/>
    </source>
</evidence>
<organism evidence="7 8">
    <name type="scientific">Actinomadura madurae</name>
    <dbReference type="NCBI Taxonomy" id="1993"/>
    <lineage>
        <taxon>Bacteria</taxon>
        <taxon>Bacillati</taxon>
        <taxon>Actinomycetota</taxon>
        <taxon>Actinomycetes</taxon>
        <taxon>Streptosporangiales</taxon>
        <taxon>Thermomonosporaceae</taxon>
        <taxon>Actinomadura</taxon>
    </lineage>
</organism>
<evidence type="ECO:0000256" key="5">
    <source>
        <dbReference type="SAM" id="SignalP"/>
    </source>
</evidence>
<dbReference type="Gene3D" id="3.40.50.1980">
    <property type="entry name" value="Nitrogenase molybdenum iron protein domain"/>
    <property type="match status" value="2"/>
</dbReference>
<dbReference type="Pfam" id="PF01497">
    <property type="entry name" value="Peripla_BP_2"/>
    <property type="match status" value="1"/>
</dbReference>
<feature type="domain" description="Fe/B12 periplasmic-binding" evidence="6">
    <location>
        <begin position="63"/>
        <end position="334"/>
    </location>
</feature>
<dbReference type="GO" id="GO:1901678">
    <property type="term" value="P:iron coordination entity transport"/>
    <property type="evidence" value="ECO:0007669"/>
    <property type="project" value="UniProtKB-ARBA"/>
</dbReference>